<gene>
    <name evidence="2" type="ORF">F3K02_08940</name>
</gene>
<protein>
    <recommendedName>
        <fullName evidence="4">Holin</fullName>
    </recommendedName>
</protein>
<feature type="transmembrane region" description="Helical" evidence="1">
    <location>
        <begin position="6"/>
        <end position="34"/>
    </location>
</feature>
<reference evidence="2 3" key="1">
    <citation type="submission" date="2019-09" db="EMBL/GenBank/DDBJ databases">
        <title>Hydrogenophaga aromatica sp. nov., isolated from a para-xylene-degrading enrichment culture.</title>
        <authorList>
            <person name="Tancsics A."/>
            <person name="Banerjee S."/>
        </authorList>
    </citation>
    <scope>NUCLEOTIDE SEQUENCE [LARGE SCALE GENOMIC DNA]</scope>
    <source>
        <strain evidence="2 3">D2P1</strain>
    </source>
</reference>
<dbReference type="AlphaFoldDB" id="A0A7Y8GVQ5"/>
<organism evidence="2 3">
    <name type="scientific">Hydrogenophaga aromaticivorans</name>
    <dbReference type="NCBI Taxonomy" id="2610898"/>
    <lineage>
        <taxon>Bacteria</taxon>
        <taxon>Pseudomonadati</taxon>
        <taxon>Pseudomonadota</taxon>
        <taxon>Betaproteobacteria</taxon>
        <taxon>Burkholderiales</taxon>
        <taxon>Comamonadaceae</taxon>
        <taxon>Hydrogenophaga</taxon>
    </lineage>
</organism>
<dbReference type="Proteomes" id="UP000545507">
    <property type="component" value="Unassembled WGS sequence"/>
</dbReference>
<name>A0A7Y8GVQ5_9BURK</name>
<dbReference type="EMBL" id="VYGV01000006">
    <property type="protein sequence ID" value="NWF45371.1"/>
    <property type="molecule type" value="Genomic_DNA"/>
</dbReference>
<keyword evidence="3" id="KW-1185">Reference proteome</keyword>
<sequence>MNEDPSIWTVFGAFALKVLKSHFFIGLIGALVSLRGVPGSTWRIRYLNSIAGMLISGFWTPALAEYFVLDSDATIAALAFALGLFGLNLVDASRERAVELIRNTKLSDFIPGKKGE</sequence>
<proteinExistence type="predicted"/>
<feature type="transmembrane region" description="Helical" evidence="1">
    <location>
        <begin position="46"/>
        <end position="67"/>
    </location>
</feature>
<evidence type="ECO:0000313" key="3">
    <source>
        <dbReference type="Proteomes" id="UP000545507"/>
    </source>
</evidence>
<keyword evidence="1" id="KW-0472">Membrane</keyword>
<evidence type="ECO:0000313" key="2">
    <source>
        <dbReference type="EMBL" id="NWF45371.1"/>
    </source>
</evidence>
<keyword evidence="1" id="KW-0812">Transmembrane</keyword>
<evidence type="ECO:0000256" key="1">
    <source>
        <dbReference type="SAM" id="Phobius"/>
    </source>
</evidence>
<comment type="caution">
    <text evidence="2">The sequence shown here is derived from an EMBL/GenBank/DDBJ whole genome shotgun (WGS) entry which is preliminary data.</text>
</comment>
<evidence type="ECO:0008006" key="4">
    <source>
        <dbReference type="Google" id="ProtNLM"/>
    </source>
</evidence>
<feature type="transmembrane region" description="Helical" evidence="1">
    <location>
        <begin position="73"/>
        <end position="90"/>
    </location>
</feature>
<keyword evidence="1" id="KW-1133">Transmembrane helix</keyword>
<accession>A0A7Y8GVQ5</accession>
<dbReference type="RefSeq" id="WP_177135219.1">
    <property type="nucleotide sequence ID" value="NZ_VYGV01000006.1"/>
</dbReference>